<dbReference type="InterPro" id="IPR002110">
    <property type="entry name" value="Ankyrin_rpt"/>
</dbReference>
<dbReference type="InterPro" id="IPR036770">
    <property type="entry name" value="Ankyrin_rpt-contain_sf"/>
</dbReference>
<reference evidence="6" key="1">
    <citation type="journal article" date="2017" name="Genome Biol.">
        <title>Comparative genomics reveals high biological diversity and specific adaptations in the industrially and medically important fungal genus Aspergillus.</title>
        <authorList>
            <person name="de Vries R.P."/>
            <person name="Riley R."/>
            <person name="Wiebenga A."/>
            <person name="Aguilar-Osorio G."/>
            <person name="Amillis S."/>
            <person name="Uchima C.A."/>
            <person name="Anderluh G."/>
            <person name="Asadollahi M."/>
            <person name="Askin M."/>
            <person name="Barry K."/>
            <person name="Battaglia E."/>
            <person name="Bayram O."/>
            <person name="Benocci T."/>
            <person name="Braus-Stromeyer S.A."/>
            <person name="Caldana C."/>
            <person name="Canovas D."/>
            <person name="Cerqueira G.C."/>
            <person name="Chen F."/>
            <person name="Chen W."/>
            <person name="Choi C."/>
            <person name="Clum A."/>
            <person name="Dos Santos R.A."/>
            <person name="Damasio A.R."/>
            <person name="Diallinas G."/>
            <person name="Emri T."/>
            <person name="Fekete E."/>
            <person name="Flipphi M."/>
            <person name="Freyberg S."/>
            <person name="Gallo A."/>
            <person name="Gournas C."/>
            <person name="Habgood R."/>
            <person name="Hainaut M."/>
            <person name="Harispe M.L."/>
            <person name="Henrissat B."/>
            <person name="Hilden K.S."/>
            <person name="Hope R."/>
            <person name="Hossain A."/>
            <person name="Karabika E."/>
            <person name="Karaffa L."/>
            <person name="Karanyi Z."/>
            <person name="Krasevec N."/>
            <person name="Kuo A."/>
            <person name="Kusch H."/>
            <person name="LaButti K."/>
            <person name="Lagendijk E.L."/>
            <person name="Lapidus A."/>
            <person name="Levasseur A."/>
            <person name="Lindquist E."/>
            <person name="Lipzen A."/>
            <person name="Logrieco A.F."/>
            <person name="MacCabe A."/>
            <person name="Maekelae M.R."/>
            <person name="Malavazi I."/>
            <person name="Melin P."/>
            <person name="Meyer V."/>
            <person name="Mielnichuk N."/>
            <person name="Miskei M."/>
            <person name="Molnar A.P."/>
            <person name="Mule G."/>
            <person name="Ngan C.Y."/>
            <person name="Orejas M."/>
            <person name="Orosz E."/>
            <person name="Ouedraogo J.P."/>
            <person name="Overkamp K.M."/>
            <person name="Park H.-S."/>
            <person name="Perrone G."/>
            <person name="Piumi F."/>
            <person name="Punt P.J."/>
            <person name="Ram A.F."/>
            <person name="Ramon A."/>
            <person name="Rauscher S."/>
            <person name="Record E."/>
            <person name="Riano-Pachon D.M."/>
            <person name="Robert V."/>
            <person name="Roehrig J."/>
            <person name="Ruller R."/>
            <person name="Salamov A."/>
            <person name="Salih N.S."/>
            <person name="Samson R.A."/>
            <person name="Sandor E."/>
            <person name="Sanguinetti M."/>
            <person name="Schuetze T."/>
            <person name="Sepcic K."/>
            <person name="Shelest E."/>
            <person name="Sherlock G."/>
            <person name="Sophianopoulou V."/>
            <person name="Squina F.M."/>
            <person name="Sun H."/>
            <person name="Susca A."/>
            <person name="Todd R.B."/>
            <person name="Tsang A."/>
            <person name="Unkles S.E."/>
            <person name="van de Wiele N."/>
            <person name="van Rossen-Uffink D."/>
            <person name="Oliveira J.V."/>
            <person name="Vesth T.C."/>
            <person name="Visser J."/>
            <person name="Yu J.-H."/>
            <person name="Zhou M."/>
            <person name="Andersen M.R."/>
            <person name="Archer D.B."/>
            <person name="Baker S.E."/>
            <person name="Benoit I."/>
            <person name="Brakhage A.A."/>
            <person name="Braus G.H."/>
            <person name="Fischer R."/>
            <person name="Frisvad J.C."/>
            <person name="Goldman G.H."/>
            <person name="Houbraken J."/>
            <person name="Oakley B."/>
            <person name="Pocsi I."/>
            <person name="Scazzocchio C."/>
            <person name="Seiboth B."/>
            <person name="vanKuyk P.A."/>
            <person name="Wortman J."/>
            <person name="Dyer P.S."/>
            <person name="Grigoriev I.V."/>
        </authorList>
    </citation>
    <scope>NUCLEOTIDE SEQUENCE [LARGE SCALE GENOMIC DNA]</scope>
    <source>
        <strain evidence="6">CBS 593.65</strain>
    </source>
</reference>
<dbReference type="RefSeq" id="XP_040700329.1">
    <property type="nucleotide sequence ID" value="XM_040840678.1"/>
</dbReference>
<keyword evidence="6" id="KW-1185">Reference proteome</keyword>
<gene>
    <name evidence="5" type="ORF">ASPSYDRAFT_134412</name>
</gene>
<dbReference type="SUPFAM" id="SSF52540">
    <property type="entry name" value="P-loop containing nucleoside triphosphate hydrolases"/>
    <property type="match status" value="1"/>
</dbReference>
<dbReference type="PROSITE" id="PS50297">
    <property type="entry name" value="ANK_REP_REGION"/>
    <property type="match status" value="1"/>
</dbReference>
<dbReference type="VEuPathDB" id="FungiDB:ASPSYDRAFT_134412"/>
<feature type="domain" description="C2H2-type" evidence="4">
    <location>
        <begin position="1081"/>
        <end position="1101"/>
    </location>
</feature>
<feature type="repeat" description="ANK" evidence="2">
    <location>
        <begin position="697"/>
        <end position="729"/>
    </location>
</feature>
<dbReference type="InterPro" id="IPR054471">
    <property type="entry name" value="GPIID_WHD"/>
</dbReference>
<dbReference type="Pfam" id="PF24883">
    <property type="entry name" value="NPHP3_N"/>
    <property type="match status" value="1"/>
</dbReference>
<dbReference type="SMART" id="SM00355">
    <property type="entry name" value="ZnF_C2H2"/>
    <property type="match status" value="3"/>
</dbReference>
<feature type="domain" description="C2H2-type" evidence="4">
    <location>
        <begin position="1008"/>
        <end position="1031"/>
    </location>
</feature>
<dbReference type="PANTHER" id="PTHR10039">
    <property type="entry name" value="AMELOGENIN"/>
    <property type="match status" value="1"/>
</dbReference>
<dbReference type="AlphaFoldDB" id="A0A1L9TB39"/>
<dbReference type="InterPro" id="IPR013087">
    <property type="entry name" value="Znf_C2H2_type"/>
</dbReference>
<dbReference type="InterPro" id="IPR056884">
    <property type="entry name" value="NPHP3-like_N"/>
</dbReference>
<dbReference type="STRING" id="1036612.A0A1L9TB39"/>
<evidence type="ECO:0000313" key="5">
    <source>
        <dbReference type="EMBL" id="OJJ56523.1"/>
    </source>
</evidence>
<dbReference type="PROSITE" id="PS50088">
    <property type="entry name" value="ANK_REPEAT"/>
    <property type="match status" value="1"/>
</dbReference>
<dbReference type="Proteomes" id="UP000184356">
    <property type="component" value="Unassembled WGS sequence"/>
</dbReference>
<feature type="compositionally biased region" description="Polar residues" evidence="3">
    <location>
        <begin position="888"/>
        <end position="924"/>
    </location>
</feature>
<dbReference type="SMART" id="SM00248">
    <property type="entry name" value="ANK"/>
    <property type="match status" value="2"/>
</dbReference>
<dbReference type="InterPro" id="IPR058925">
    <property type="entry name" value="zf-C2H2_AcuF"/>
</dbReference>
<accession>A0A1L9TB39</accession>
<proteinExistence type="predicted"/>
<name>A0A1L9TB39_9EURO</name>
<dbReference type="PANTHER" id="PTHR10039:SF16">
    <property type="entry name" value="GPI INOSITOL-DEACYLASE"/>
    <property type="match status" value="1"/>
</dbReference>
<feature type="region of interest" description="Disordered" evidence="3">
    <location>
        <begin position="888"/>
        <end position="929"/>
    </location>
</feature>
<dbReference type="Gene3D" id="1.25.40.20">
    <property type="entry name" value="Ankyrin repeat-containing domain"/>
    <property type="match status" value="1"/>
</dbReference>
<dbReference type="PROSITE" id="PS00028">
    <property type="entry name" value="ZINC_FINGER_C2H2_1"/>
    <property type="match status" value="2"/>
</dbReference>
<dbReference type="Gene3D" id="3.40.50.300">
    <property type="entry name" value="P-loop containing nucleotide triphosphate hydrolases"/>
    <property type="match status" value="1"/>
</dbReference>
<dbReference type="EMBL" id="KV878590">
    <property type="protein sequence ID" value="OJJ56523.1"/>
    <property type="molecule type" value="Genomic_DNA"/>
</dbReference>
<evidence type="ECO:0000259" key="4">
    <source>
        <dbReference type="PROSITE" id="PS00028"/>
    </source>
</evidence>
<dbReference type="Pfam" id="PF26082">
    <property type="entry name" value="zf-C2H2_AcuF"/>
    <property type="match status" value="1"/>
</dbReference>
<dbReference type="OrthoDB" id="1577640at2759"/>
<evidence type="ECO:0000256" key="3">
    <source>
        <dbReference type="SAM" id="MobiDB-lite"/>
    </source>
</evidence>
<evidence type="ECO:0000313" key="6">
    <source>
        <dbReference type="Proteomes" id="UP000184356"/>
    </source>
</evidence>
<evidence type="ECO:0000256" key="2">
    <source>
        <dbReference type="PROSITE-ProRule" id="PRU00023"/>
    </source>
</evidence>
<dbReference type="Pfam" id="PF22939">
    <property type="entry name" value="WHD_GPIID"/>
    <property type="match status" value="1"/>
</dbReference>
<evidence type="ECO:0000256" key="1">
    <source>
        <dbReference type="ARBA" id="ARBA00022737"/>
    </source>
</evidence>
<sequence>MADPLSITSLILNIGSIIPCLITYARGVRDAGSDIRRLTEELFALKGILEHLNAQFEAPPSSLKPSTQVASDSLTTIIQNANESLQLLLSDIKEPANKSMRVKQKLGWPFTQEQLNTHLNRIERVKSCMILFITNQNNALQRDLHGEITSLRKYLEEDLKVRNDEKNIQHEELLRWLAPVSPRAIHLQASQARASHTGKWFVDNVFKEWLRNDDTPQAISVLLGKSGIGKTTLFAHIVDVLISVSSDDSSNGHPWIFAYFYCTFDEAASQDPVNILGSLLAQVSESIPSALDSIWPLYKATTSAHRRPIDIGALEDAIVQHTYGGKRVILLIDAINECVNQEIIIRSLLKISNSVPSLRVLVTATADLIPRQHANIFHMSSSTVKDDIDAYIRFRLQQDRTFRNLSTSLQDQIWETLLQGADGSFRWVHLSLETLGSLRTAKQIREALNTLPGTLRELYTQILERIPHSDWELSRNALFWLSFSKRSLTLSELNEAVLLEETCTELDDEQRLVTPQILLEICQGLINKDEFGRVKLSHASIKDFLTSDWIRSSTVQYFSLNPVTAEETIMRLCLTYLSLDNFRPGYVSSMELIVAREEKYPFLEYAAHFWAIHGESCSFNAGDRNHQLVHNLLHSKYLPRRGNFGVWIQTLIPEASTLSIETTHPLYYAASFGLVSVVKTILPHVPIAEVDARGGRNGSTPLFAACWRGNYETAELLLQAGANPYIVDPSSSLTIFSLPKSAELSRIVASLPKGLENVAMNYDTRAEANILHAENSAPSTAHFSESAVWDTDIGGGQGIYGDIHSLPEDSGPARDFLIAVPASIDPTLEGFEKQIRQSYPQMDSYLIRRLASYQVRRHSNLLHFQRDHSSAVMAHSCPSNDYCSSLRDVSSSHQHPNAPAGSSQKMDASQNSEDISVTAGTDNTPLAEFPPGVPLPPVSLFPSKFECPICFQVKNFQKQNSWMRHVFDDLAPYTCTFPDCSQQKLFKRKADWVRHETERHRRLEWWACSFPDCNHECYRKDSFVQHLVREHKMPEPRRRAVDSTSSSASHLETQREININALWETVEQCHHQVGAGFHESCRFCGKVFDVPKKLAIHVGKHLESLAMPIFSLVQQVGASNGTRPYPSGISGRQNCD</sequence>
<dbReference type="GeneID" id="63756751"/>
<organism evidence="5 6">
    <name type="scientific">Aspergillus sydowii CBS 593.65</name>
    <dbReference type="NCBI Taxonomy" id="1036612"/>
    <lineage>
        <taxon>Eukaryota</taxon>
        <taxon>Fungi</taxon>
        <taxon>Dikarya</taxon>
        <taxon>Ascomycota</taxon>
        <taxon>Pezizomycotina</taxon>
        <taxon>Eurotiomycetes</taxon>
        <taxon>Eurotiomycetidae</taxon>
        <taxon>Eurotiales</taxon>
        <taxon>Aspergillaceae</taxon>
        <taxon>Aspergillus</taxon>
        <taxon>Aspergillus subgen. Nidulantes</taxon>
    </lineage>
</organism>
<keyword evidence="2" id="KW-0040">ANK repeat</keyword>
<protein>
    <recommendedName>
        <fullName evidence="4">C2H2-type domain-containing protein</fullName>
    </recommendedName>
</protein>
<keyword evidence="1" id="KW-0677">Repeat</keyword>
<dbReference type="InterPro" id="IPR027417">
    <property type="entry name" value="P-loop_NTPase"/>
</dbReference>
<dbReference type="Pfam" id="PF12796">
    <property type="entry name" value="Ank_2"/>
    <property type="match status" value="1"/>
</dbReference>
<dbReference type="SUPFAM" id="SSF48403">
    <property type="entry name" value="Ankyrin repeat"/>
    <property type="match status" value="1"/>
</dbReference>